<keyword evidence="1" id="KW-0812">Transmembrane</keyword>
<accession>A0A6J6HAR7</accession>
<evidence type="ECO:0000259" key="3">
    <source>
        <dbReference type="Pfam" id="PF19040"/>
    </source>
</evidence>
<dbReference type="Pfam" id="PF01757">
    <property type="entry name" value="Acyl_transf_3"/>
    <property type="match status" value="1"/>
</dbReference>
<dbReference type="EMBL" id="CAEZUV010000030">
    <property type="protein sequence ID" value="CAB4609593.1"/>
    <property type="molecule type" value="Genomic_DNA"/>
</dbReference>
<feature type="transmembrane region" description="Helical" evidence="1">
    <location>
        <begin position="101"/>
        <end position="118"/>
    </location>
</feature>
<feature type="transmembrane region" description="Helical" evidence="1">
    <location>
        <begin position="340"/>
        <end position="359"/>
    </location>
</feature>
<dbReference type="InterPro" id="IPR043968">
    <property type="entry name" value="SGNH"/>
</dbReference>
<feature type="transmembrane region" description="Helical" evidence="1">
    <location>
        <begin position="29"/>
        <end position="49"/>
    </location>
</feature>
<dbReference type="PANTHER" id="PTHR23028:SF53">
    <property type="entry name" value="ACYL_TRANSF_3 DOMAIN-CONTAINING PROTEIN"/>
    <property type="match status" value="1"/>
</dbReference>
<sequence>MRIPQIQALRAFAAVLVVIYHAKITSGGYIGVDIFYVISGYLITGLLLRELEKTGTLALKAFYLRRIKRLLPTSFFVLAITAITAWWLYPSTMRADLGRDIAAAGIYISNFLFAFWQMDYQNLSAIPPVVIHYWSLAVEEQFYLFWPFIIFALYKRGGRATVGKGIALITTASFLFSLYQTSVAPIWAFYSLPTRAWELGVGALLLYIPARIKFSQNYLWIALALFIYGTFQFRDNTPFPGTAALVPVIATAISIAAVHSWPRILNLIGNHRLVQWLGAISYPLYLWHWPLLVIPVVYLGRGLHIYERFICVLATLLLADLTHRFIEEPLRHAKLSPKTILRGGAIATTFSLALSLGIYSSHSDLIKLRDGIVFSLSEVMQKPIVYDDGCHVNNGETTSPDCRYGVVGASKKIVLFGDSHAAQWMPTLEKMAQEKNFELISLTKSACPGPAVVKVNTGEYKNSDCSAWRDYAYKRIRSIEPVAVLVAGMQHFDMPSGYPDRSSWWREGQRKTLAALRGSSPHIIYLSDTPHPNRDIPSCIAAGKIERCNGSERSTPIYTPGYQQINPTPWLCTRTCPGVIGSTVVYRDASHLTVAMARSLSVELEKALTRLGVFSTS</sequence>
<feature type="transmembrane region" description="Helical" evidence="1">
    <location>
        <begin position="217"/>
        <end position="233"/>
    </location>
</feature>
<protein>
    <submittedName>
        <fullName evidence="4">Unannotated protein</fullName>
    </submittedName>
</protein>
<reference evidence="4" key="1">
    <citation type="submission" date="2020-05" db="EMBL/GenBank/DDBJ databases">
        <authorList>
            <person name="Chiriac C."/>
            <person name="Salcher M."/>
            <person name="Ghai R."/>
            <person name="Kavagutti S V."/>
        </authorList>
    </citation>
    <scope>NUCLEOTIDE SEQUENCE</scope>
</reference>
<name>A0A6J6HAR7_9ZZZZ</name>
<proteinExistence type="predicted"/>
<evidence type="ECO:0000256" key="1">
    <source>
        <dbReference type="SAM" id="Phobius"/>
    </source>
</evidence>
<feature type="transmembrane region" description="Helical" evidence="1">
    <location>
        <begin position="130"/>
        <end position="154"/>
    </location>
</feature>
<feature type="transmembrane region" description="Helical" evidence="1">
    <location>
        <begin position="69"/>
        <end position="89"/>
    </location>
</feature>
<feature type="domain" description="Acyltransferase 3" evidence="2">
    <location>
        <begin position="5"/>
        <end position="321"/>
    </location>
</feature>
<keyword evidence="1" id="KW-1133">Transmembrane helix</keyword>
<dbReference type="PANTHER" id="PTHR23028">
    <property type="entry name" value="ACETYLTRANSFERASE"/>
    <property type="match status" value="1"/>
</dbReference>
<gene>
    <name evidence="4" type="ORF">UFOPK1856_00343</name>
</gene>
<dbReference type="AlphaFoldDB" id="A0A6J6HAR7"/>
<feature type="transmembrane region" description="Helical" evidence="1">
    <location>
        <begin position="273"/>
        <end position="297"/>
    </location>
</feature>
<organism evidence="4">
    <name type="scientific">freshwater metagenome</name>
    <dbReference type="NCBI Taxonomy" id="449393"/>
    <lineage>
        <taxon>unclassified sequences</taxon>
        <taxon>metagenomes</taxon>
        <taxon>ecological metagenomes</taxon>
    </lineage>
</organism>
<dbReference type="GO" id="GO:0016020">
    <property type="term" value="C:membrane"/>
    <property type="evidence" value="ECO:0007669"/>
    <property type="project" value="TreeGrafter"/>
</dbReference>
<feature type="transmembrane region" description="Helical" evidence="1">
    <location>
        <begin position="166"/>
        <end position="188"/>
    </location>
</feature>
<evidence type="ECO:0000259" key="2">
    <source>
        <dbReference type="Pfam" id="PF01757"/>
    </source>
</evidence>
<evidence type="ECO:0000313" key="4">
    <source>
        <dbReference type="EMBL" id="CAB4609593.1"/>
    </source>
</evidence>
<dbReference type="Pfam" id="PF19040">
    <property type="entry name" value="SGNH"/>
    <property type="match status" value="1"/>
</dbReference>
<dbReference type="GO" id="GO:0009103">
    <property type="term" value="P:lipopolysaccharide biosynthetic process"/>
    <property type="evidence" value="ECO:0007669"/>
    <property type="project" value="TreeGrafter"/>
</dbReference>
<dbReference type="InterPro" id="IPR002656">
    <property type="entry name" value="Acyl_transf_3_dom"/>
</dbReference>
<keyword evidence="1" id="KW-0472">Membrane</keyword>
<dbReference type="InterPro" id="IPR050879">
    <property type="entry name" value="Acyltransferase_3"/>
</dbReference>
<feature type="transmembrane region" description="Helical" evidence="1">
    <location>
        <begin position="239"/>
        <end position="261"/>
    </location>
</feature>
<feature type="domain" description="SGNH" evidence="3">
    <location>
        <begin position="390"/>
        <end position="603"/>
    </location>
</feature>
<dbReference type="GO" id="GO:0016747">
    <property type="term" value="F:acyltransferase activity, transferring groups other than amino-acyl groups"/>
    <property type="evidence" value="ECO:0007669"/>
    <property type="project" value="InterPro"/>
</dbReference>